<comment type="subcellular location">
    <subcellularLocation>
        <location evidence="1">Cytoplasm</location>
    </subcellularLocation>
</comment>
<dbReference type="CDD" id="cd02440">
    <property type="entry name" value="AdoMet_MTases"/>
    <property type="match status" value="1"/>
</dbReference>
<feature type="domain" description="Methyltransferase" evidence="6">
    <location>
        <begin position="397"/>
        <end position="518"/>
    </location>
</feature>
<organism evidence="7 8">
    <name type="scientific">Oreochromis niloticus</name>
    <name type="common">Nile tilapia</name>
    <name type="synonym">Tilapia nilotica</name>
    <dbReference type="NCBI Taxonomy" id="8128"/>
    <lineage>
        <taxon>Eukaryota</taxon>
        <taxon>Metazoa</taxon>
        <taxon>Chordata</taxon>
        <taxon>Craniata</taxon>
        <taxon>Vertebrata</taxon>
        <taxon>Euteleostomi</taxon>
        <taxon>Actinopterygii</taxon>
        <taxon>Neopterygii</taxon>
        <taxon>Teleostei</taxon>
        <taxon>Neoteleostei</taxon>
        <taxon>Acanthomorphata</taxon>
        <taxon>Ovalentaria</taxon>
        <taxon>Cichlomorphae</taxon>
        <taxon>Cichliformes</taxon>
        <taxon>Cichlidae</taxon>
        <taxon>African cichlids</taxon>
        <taxon>Pseudocrenilabrinae</taxon>
        <taxon>Oreochromini</taxon>
        <taxon>Oreochromis</taxon>
    </lineage>
</organism>
<dbReference type="InterPro" id="IPR029063">
    <property type="entry name" value="SAM-dependent_MTases_sf"/>
</dbReference>
<protein>
    <recommendedName>
        <fullName evidence="3">Glutathione S-transferase C-terminal domain-containing protein</fullName>
    </recommendedName>
</protein>
<keyword evidence="8" id="KW-1185">Reference proteome</keyword>
<name>A0A669C0B7_ORENI</name>
<dbReference type="FunFam" id="3.40.50.150:FF:000125">
    <property type="entry name" value="Glutathione S-transferase C-terminal domain-containing protein"/>
    <property type="match status" value="1"/>
</dbReference>
<comment type="similarity">
    <text evidence="2">Belongs to the GSTCD family.</text>
</comment>
<evidence type="ECO:0000256" key="2">
    <source>
        <dbReference type="ARBA" id="ARBA00008797"/>
    </source>
</evidence>
<feature type="region of interest" description="Disordered" evidence="5">
    <location>
        <begin position="330"/>
        <end position="349"/>
    </location>
</feature>
<feature type="compositionally biased region" description="Basic and acidic residues" evidence="5">
    <location>
        <begin position="192"/>
        <end position="206"/>
    </location>
</feature>
<evidence type="ECO:0000256" key="5">
    <source>
        <dbReference type="SAM" id="MobiDB-lite"/>
    </source>
</evidence>
<gene>
    <name evidence="7" type="primary">GSTCD</name>
    <name evidence="7" type="synonym">gstcd</name>
</gene>
<dbReference type="PANTHER" id="PTHR13369:SF0">
    <property type="entry name" value="GLUTATHIONE S-TRANSFERASE C-TERMINAL DOMAIN-CONTAINING PROTEIN"/>
    <property type="match status" value="1"/>
</dbReference>
<dbReference type="Ensembl" id="ENSONIT00000065625.1">
    <property type="protein sequence ID" value="ENSONIP00000041038.1"/>
    <property type="gene ID" value="ENSONIG00000017528.2"/>
</dbReference>
<evidence type="ECO:0000256" key="3">
    <source>
        <dbReference type="ARBA" id="ARBA00022165"/>
    </source>
</evidence>
<proteinExistence type="inferred from homology"/>
<evidence type="ECO:0000259" key="6">
    <source>
        <dbReference type="Pfam" id="PF13679"/>
    </source>
</evidence>
<evidence type="ECO:0000313" key="7">
    <source>
        <dbReference type="Ensembl" id="ENSONIP00000041038.1"/>
    </source>
</evidence>
<dbReference type="AlphaFoldDB" id="A0A669C0B7"/>
<dbReference type="Proteomes" id="UP000005207">
    <property type="component" value="Linkage group LG6"/>
</dbReference>
<reference evidence="7" key="2">
    <citation type="submission" date="2025-08" db="UniProtKB">
        <authorList>
            <consortium name="Ensembl"/>
        </authorList>
    </citation>
    <scope>IDENTIFICATION</scope>
</reference>
<feature type="region of interest" description="Disordered" evidence="5">
    <location>
        <begin position="192"/>
        <end position="223"/>
    </location>
</feature>
<sequence length="624" mass="69333">LFDFMGKLTQQPSLYLDVCCQNEEPRLPLHTSIVLFLLSYCECKFFKVYLVFKKPSSSESLRSQLPEHLDSSDVQSEALPQLVRDCRLPAVLDETGQLCRAGLAVVLRHIINKTIEADPSRNDVLALLGFKKTCLKACAEVSRWTRLCEIEIPSAVEEHLQNPANDDQQVPLSILTLERRLAEPVRVHNDDKIRRRKLQEQRREESAESQENLDSESGLGQSSQACDGLELRAALAKLSVDSVPALTTRENSEIRKVKTADLPPLEHVFAEGLYFTLTDSLNQYFLVVFLFLFHPFLAKACGLLLSIPQAPTSGLPILSAEDNPHSLPVEEEEGREMAPEVPFVGGPRPTMTKLKENGIEAVFTPHPCPSWTLPWESLPGAINPTEGKMSNIRAVRKMQQLNNLVARVTELARPGYTIVDFCSGTGHVGIVLAHTLPDCQVILIENKEESLVRAQSRSAELGLKNIGFIQANLDYFTGPFHIGVALHACGVATDMVMEHCIQAGAAFVISPCCYGFIQNAVKFSFPKSKRFQDTLTSKEHMILCRFADQTAVQLPPDRRLIGKQCMGLVDLDRSWAAETHGYSVRVMTMEPESCSPKNNMLVGRPLQKSGLEVTAGRLEEAVHN</sequence>
<dbReference type="GO" id="GO:0005737">
    <property type="term" value="C:cytoplasm"/>
    <property type="evidence" value="ECO:0007669"/>
    <property type="project" value="UniProtKB-SubCell"/>
</dbReference>
<keyword evidence="4" id="KW-0963">Cytoplasm</keyword>
<dbReference type="PANTHER" id="PTHR13369">
    <property type="match status" value="1"/>
</dbReference>
<dbReference type="Pfam" id="PF13679">
    <property type="entry name" value="Methyltransf_32"/>
    <property type="match status" value="1"/>
</dbReference>
<dbReference type="GeneTree" id="ENSGT00390000004446"/>
<reference evidence="8" key="1">
    <citation type="submission" date="2012-01" db="EMBL/GenBank/DDBJ databases">
        <title>The Genome Sequence of Oreochromis niloticus (Nile Tilapia).</title>
        <authorList>
            <consortium name="Broad Institute Genome Assembly Team"/>
            <consortium name="Broad Institute Sequencing Platform"/>
            <person name="Di Palma F."/>
            <person name="Johnson J."/>
            <person name="Lander E.S."/>
            <person name="Lindblad-Toh K."/>
        </authorList>
    </citation>
    <scope>NUCLEOTIDE SEQUENCE [LARGE SCALE GENOMIC DNA]</scope>
</reference>
<accession>A0A669C0B7</accession>
<dbReference type="InterPro" id="IPR025714">
    <property type="entry name" value="Methyltranfer_dom"/>
</dbReference>
<evidence type="ECO:0000256" key="1">
    <source>
        <dbReference type="ARBA" id="ARBA00004496"/>
    </source>
</evidence>
<dbReference type="SUPFAM" id="SSF53335">
    <property type="entry name" value="S-adenosyl-L-methionine-dependent methyltransferases"/>
    <property type="match status" value="1"/>
</dbReference>
<reference evidence="7" key="3">
    <citation type="submission" date="2025-09" db="UniProtKB">
        <authorList>
            <consortium name="Ensembl"/>
        </authorList>
    </citation>
    <scope>IDENTIFICATION</scope>
</reference>
<evidence type="ECO:0000313" key="8">
    <source>
        <dbReference type="Proteomes" id="UP000005207"/>
    </source>
</evidence>
<evidence type="ECO:0000256" key="4">
    <source>
        <dbReference type="ARBA" id="ARBA00022490"/>
    </source>
</evidence>
<dbReference type="Gene3D" id="3.40.50.150">
    <property type="entry name" value="Vaccinia Virus protein VP39"/>
    <property type="match status" value="1"/>
</dbReference>